<dbReference type="EMBL" id="HACG01044424">
    <property type="protein sequence ID" value="CEK91289.1"/>
    <property type="molecule type" value="Transcribed_RNA"/>
</dbReference>
<name>A0A0B7BD97_9EUPU</name>
<dbReference type="AlphaFoldDB" id="A0A0B7BD97"/>
<evidence type="ECO:0000313" key="1">
    <source>
        <dbReference type="EMBL" id="CEK91289.1"/>
    </source>
</evidence>
<organism evidence="1">
    <name type="scientific">Arion vulgaris</name>
    <dbReference type="NCBI Taxonomy" id="1028688"/>
    <lineage>
        <taxon>Eukaryota</taxon>
        <taxon>Metazoa</taxon>
        <taxon>Spiralia</taxon>
        <taxon>Lophotrochozoa</taxon>
        <taxon>Mollusca</taxon>
        <taxon>Gastropoda</taxon>
        <taxon>Heterobranchia</taxon>
        <taxon>Euthyneura</taxon>
        <taxon>Panpulmonata</taxon>
        <taxon>Eupulmonata</taxon>
        <taxon>Stylommatophora</taxon>
        <taxon>Helicina</taxon>
        <taxon>Arionoidea</taxon>
        <taxon>Arionidae</taxon>
        <taxon>Arion</taxon>
    </lineage>
</organism>
<gene>
    <name evidence="1" type="primary">ORF182003</name>
</gene>
<sequence>MVMVMSFFNLHIQYHPCILMQDTPIGAEYFLLSTKNIGSRRLILPVNKIILHSFRSL</sequence>
<feature type="non-terminal residue" evidence="1">
    <location>
        <position position="57"/>
    </location>
</feature>
<proteinExistence type="predicted"/>
<reference evidence="1" key="1">
    <citation type="submission" date="2014-12" db="EMBL/GenBank/DDBJ databases">
        <title>Insight into the proteome of Arion vulgaris.</title>
        <authorList>
            <person name="Aradska J."/>
            <person name="Bulat T."/>
            <person name="Smidak R."/>
            <person name="Sarate P."/>
            <person name="Gangsoo J."/>
            <person name="Sialana F."/>
            <person name="Bilban M."/>
            <person name="Lubec G."/>
        </authorList>
    </citation>
    <scope>NUCLEOTIDE SEQUENCE</scope>
    <source>
        <tissue evidence="1">Skin</tissue>
    </source>
</reference>
<accession>A0A0B7BD97</accession>
<protein>
    <submittedName>
        <fullName evidence="1">Uncharacterized protein</fullName>
    </submittedName>
</protein>